<keyword evidence="6 9" id="KW-0560">Oxidoreductase</keyword>
<comment type="catalytic activity">
    <reaction evidence="9">
        <text>(6R)-5,10-methenyltetrahydrofolate + H2O = (6R)-10-formyltetrahydrofolate + H(+)</text>
        <dbReference type="Rhea" id="RHEA:23700"/>
        <dbReference type="ChEBI" id="CHEBI:15377"/>
        <dbReference type="ChEBI" id="CHEBI:15378"/>
        <dbReference type="ChEBI" id="CHEBI:57455"/>
        <dbReference type="ChEBI" id="CHEBI:195366"/>
        <dbReference type="EC" id="3.5.4.9"/>
    </reaction>
</comment>
<keyword evidence="9" id="KW-0028">Amino-acid biosynthesis</keyword>
<reference evidence="12 13" key="1">
    <citation type="journal article" date="2016" name="Nat. Commun.">
        <title>Thousands of microbial genomes shed light on interconnected biogeochemical processes in an aquifer system.</title>
        <authorList>
            <person name="Anantharaman K."/>
            <person name="Brown C.T."/>
            <person name="Hug L.A."/>
            <person name="Sharon I."/>
            <person name="Castelle C.J."/>
            <person name="Probst A.J."/>
            <person name="Thomas B.C."/>
            <person name="Singh A."/>
            <person name="Wilkins M.J."/>
            <person name="Karaoz U."/>
            <person name="Brodie E.L."/>
            <person name="Williams K.H."/>
            <person name="Hubbard S.S."/>
            <person name="Banfield J.F."/>
        </authorList>
    </citation>
    <scope>NUCLEOTIDE SEQUENCE [LARGE SCALE GENOMIC DNA]</scope>
</reference>
<organism evidence="12 13">
    <name type="scientific">Candidatus Kaiserbacteria bacterium RIFCSPLOWO2_01_FULL_50_24</name>
    <dbReference type="NCBI Taxonomy" id="1798507"/>
    <lineage>
        <taxon>Bacteria</taxon>
        <taxon>Candidatus Kaiseribacteriota</taxon>
    </lineage>
</organism>
<evidence type="ECO:0000313" key="13">
    <source>
        <dbReference type="Proteomes" id="UP000178587"/>
    </source>
</evidence>
<feature type="domain" description="Tetrahydrofolate dehydrogenase/cyclohydrolase catalytic" evidence="10">
    <location>
        <begin position="7"/>
        <end position="114"/>
    </location>
</feature>
<dbReference type="GO" id="GO:0004488">
    <property type="term" value="F:methylenetetrahydrofolate dehydrogenase (NADP+) activity"/>
    <property type="evidence" value="ECO:0007669"/>
    <property type="project" value="UniProtKB-UniRule"/>
</dbReference>
<dbReference type="AlphaFoldDB" id="A0A1F6EIA8"/>
<accession>A0A1F6EIA8</accession>
<dbReference type="GO" id="GO:0006164">
    <property type="term" value="P:purine nucleotide biosynthetic process"/>
    <property type="evidence" value="ECO:0007669"/>
    <property type="project" value="UniProtKB-KW"/>
</dbReference>
<keyword evidence="5 9" id="KW-0521">NADP</keyword>
<dbReference type="SUPFAM" id="SSF51735">
    <property type="entry name" value="NAD(P)-binding Rossmann-fold domains"/>
    <property type="match status" value="1"/>
</dbReference>
<evidence type="ECO:0000256" key="4">
    <source>
        <dbReference type="ARBA" id="ARBA00022801"/>
    </source>
</evidence>
<keyword evidence="4 9" id="KW-0378">Hydrolase</keyword>
<dbReference type="EMBL" id="MFLU01000020">
    <property type="protein sequence ID" value="OGG73396.1"/>
    <property type="molecule type" value="Genomic_DNA"/>
</dbReference>
<evidence type="ECO:0000259" key="10">
    <source>
        <dbReference type="Pfam" id="PF00763"/>
    </source>
</evidence>
<feature type="binding site" evidence="9">
    <location>
        <position position="220"/>
    </location>
    <ligand>
        <name>NADP(+)</name>
        <dbReference type="ChEBI" id="CHEBI:58349"/>
    </ligand>
</feature>
<evidence type="ECO:0000259" key="11">
    <source>
        <dbReference type="Pfam" id="PF02882"/>
    </source>
</evidence>
<keyword evidence="8 9" id="KW-0511">Multifunctional enzyme</keyword>
<dbReference type="SUPFAM" id="SSF53223">
    <property type="entry name" value="Aminoacid dehydrogenase-like, N-terminal domain"/>
    <property type="match status" value="1"/>
</dbReference>
<keyword evidence="2 9" id="KW-0554">One-carbon metabolism</keyword>
<sequence>MLLHMIVDGKTIAEEIYAELGSRISRAHLTLGLISAGESAVTRSFVNLKKRVAQRLGVTMRHEELSSSASTGDVIDAIAALSPSVNGLIVQLPLPKTVHAETVFLAMPSERDVDALNYTAPEKDPLVLPPVVAAILEILKRTRVEVSGKRTVVLGEGRLVGAPAATVLKERGANVSVVTRSKGNTRDLLRADIIVSGVGSPHLIKPEMIKDGVVLIDAGTSESGGSVVGDADPACAKKASVFTPVPGGVGPIAVAMIFKNLLALAEHGQEAQAL</sequence>
<dbReference type="GO" id="GO:0035999">
    <property type="term" value="P:tetrahydrofolate interconversion"/>
    <property type="evidence" value="ECO:0007669"/>
    <property type="project" value="UniProtKB-UniRule"/>
</dbReference>
<dbReference type="HAMAP" id="MF_01576">
    <property type="entry name" value="THF_DHG_CYH"/>
    <property type="match status" value="1"/>
</dbReference>
<evidence type="ECO:0000256" key="9">
    <source>
        <dbReference type="HAMAP-Rule" id="MF_01576"/>
    </source>
</evidence>
<dbReference type="Gene3D" id="3.40.50.720">
    <property type="entry name" value="NAD(P)-binding Rossmann-like Domain"/>
    <property type="match status" value="1"/>
</dbReference>
<dbReference type="InterPro" id="IPR020631">
    <property type="entry name" value="THF_DH/CycHdrlase_NAD-bd_dom"/>
</dbReference>
<comment type="caution">
    <text evidence="12">The sequence shown here is derived from an EMBL/GenBank/DDBJ whole genome shotgun (WGS) entry which is preliminary data.</text>
</comment>
<proteinExistence type="inferred from homology"/>
<feature type="domain" description="Tetrahydrofolate dehydrogenase/cyclohydrolase NAD(P)-binding" evidence="11">
    <location>
        <begin position="132"/>
        <end position="266"/>
    </location>
</feature>
<comment type="catalytic activity">
    <reaction evidence="9">
        <text>(6R)-5,10-methylene-5,6,7,8-tetrahydrofolate + NADP(+) = (6R)-5,10-methenyltetrahydrofolate + NADPH</text>
        <dbReference type="Rhea" id="RHEA:22812"/>
        <dbReference type="ChEBI" id="CHEBI:15636"/>
        <dbReference type="ChEBI" id="CHEBI:57455"/>
        <dbReference type="ChEBI" id="CHEBI:57783"/>
        <dbReference type="ChEBI" id="CHEBI:58349"/>
        <dbReference type="EC" id="1.5.1.5"/>
    </reaction>
</comment>
<comment type="caution">
    <text evidence="9">Lacks conserved residue(s) required for the propagation of feature annotation.</text>
</comment>
<dbReference type="InterPro" id="IPR046346">
    <property type="entry name" value="Aminoacid_DH-like_N_sf"/>
</dbReference>
<keyword evidence="3 9" id="KW-0658">Purine biosynthesis</keyword>
<protein>
    <recommendedName>
        <fullName evidence="9">Bifunctional protein FolD</fullName>
    </recommendedName>
    <domain>
        <recommendedName>
            <fullName evidence="9">Methylenetetrahydrofolate dehydrogenase</fullName>
            <ecNumber evidence="9">1.5.1.5</ecNumber>
        </recommendedName>
    </domain>
    <domain>
        <recommendedName>
            <fullName evidence="9">Methenyltetrahydrofolate cyclohydrolase</fullName>
            <ecNumber evidence="9">3.5.4.9</ecNumber>
        </recommendedName>
    </domain>
</protein>
<gene>
    <name evidence="9" type="primary">folD</name>
    <name evidence="12" type="ORF">A3A34_03155</name>
</gene>
<evidence type="ECO:0000313" key="12">
    <source>
        <dbReference type="EMBL" id="OGG73396.1"/>
    </source>
</evidence>
<name>A0A1F6EIA8_9BACT</name>
<keyword evidence="7 9" id="KW-0486">Methionine biosynthesis</keyword>
<comment type="function">
    <text evidence="9">Catalyzes the oxidation of 5,10-methylenetetrahydrofolate to 5,10-methenyltetrahydrofolate and then the hydrolysis of 5,10-methenyltetrahydrofolate to 10-formyltetrahydrofolate.</text>
</comment>
<evidence type="ECO:0000256" key="1">
    <source>
        <dbReference type="ARBA" id="ARBA00004777"/>
    </source>
</evidence>
<evidence type="ECO:0000256" key="7">
    <source>
        <dbReference type="ARBA" id="ARBA00023167"/>
    </source>
</evidence>
<dbReference type="STRING" id="1798507.A3A34_03155"/>
<dbReference type="Pfam" id="PF02882">
    <property type="entry name" value="THF_DHG_CYH_C"/>
    <property type="match status" value="1"/>
</dbReference>
<dbReference type="Gene3D" id="3.40.50.10860">
    <property type="entry name" value="Leucine Dehydrogenase, chain A, domain 1"/>
    <property type="match status" value="1"/>
</dbReference>
<evidence type="ECO:0000256" key="8">
    <source>
        <dbReference type="ARBA" id="ARBA00023268"/>
    </source>
</evidence>
<dbReference type="InterPro" id="IPR000672">
    <property type="entry name" value="THF_DH/CycHdrlase"/>
</dbReference>
<feature type="binding site" evidence="9">
    <location>
        <begin position="155"/>
        <end position="157"/>
    </location>
    <ligand>
        <name>NADP(+)</name>
        <dbReference type="ChEBI" id="CHEBI:58349"/>
    </ligand>
</feature>
<dbReference type="GO" id="GO:0000105">
    <property type="term" value="P:L-histidine biosynthetic process"/>
    <property type="evidence" value="ECO:0007669"/>
    <property type="project" value="UniProtKB-KW"/>
</dbReference>
<comment type="subunit">
    <text evidence="9">Homodimer.</text>
</comment>
<dbReference type="Proteomes" id="UP000178587">
    <property type="component" value="Unassembled WGS sequence"/>
</dbReference>
<evidence type="ECO:0000256" key="3">
    <source>
        <dbReference type="ARBA" id="ARBA00022755"/>
    </source>
</evidence>
<evidence type="ECO:0000256" key="2">
    <source>
        <dbReference type="ARBA" id="ARBA00022563"/>
    </source>
</evidence>
<dbReference type="GO" id="GO:0009086">
    <property type="term" value="P:methionine biosynthetic process"/>
    <property type="evidence" value="ECO:0007669"/>
    <property type="project" value="UniProtKB-KW"/>
</dbReference>
<dbReference type="GO" id="GO:0004477">
    <property type="term" value="F:methenyltetrahydrofolate cyclohydrolase activity"/>
    <property type="evidence" value="ECO:0007669"/>
    <property type="project" value="UniProtKB-UniRule"/>
</dbReference>
<dbReference type="PANTHER" id="PTHR48099:SF5">
    <property type="entry name" value="C-1-TETRAHYDROFOLATE SYNTHASE, CYTOPLASMIC"/>
    <property type="match status" value="1"/>
</dbReference>
<dbReference type="EC" id="1.5.1.5" evidence="9"/>
<evidence type="ECO:0000256" key="6">
    <source>
        <dbReference type="ARBA" id="ARBA00023002"/>
    </source>
</evidence>
<comment type="similarity">
    <text evidence="9">Belongs to the tetrahydrofolate dehydrogenase/cyclohydrolase family.</text>
</comment>
<evidence type="ECO:0000256" key="5">
    <source>
        <dbReference type="ARBA" id="ARBA00022857"/>
    </source>
</evidence>
<dbReference type="PANTHER" id="PTHR48099">
    <property type="entry name" value="C-1-TETRAHYDROFOLATE SYNTHASE, CYTOPLASMIC-RELATED"/>
    <property type="match status" value="1"/>
</dbReference>
<dbReference type="PRINTS" id="PR00085">
    <property type="entry name" value="THFDHDRGNASE"/>
</dbReference>
<dbReference type="InterPro" id="IPR020630">
    <property type="entry name" value="THF_DH/CycHdrlase_cat_dom"/>
</dbReference>
<dbReference type="Pfam" id="PF00763">
    <property type="entry name" value="THF_DHG_CYH"/>
    <property type="match status" value="1"/>
</dbReference>
<dbReference type="InterPro" id="IPR036291">
    <property type="entry name" value="NAD(P)-bd_dom_sf"/>
</dbReference>
<dbReference type="UniPathway" id="UPA00193"/>
<keyword evidence="9" id="KW-0368">Histidine biosynthesis</keyword>
<comment type="pathway">
    <text evidence="1 9">One-carbon metabolism; tetrahydrofolate interconversion.</text>
</comment>
<dbReference type="EC" id="3.5.4.9" evidence="9"/>
<dbReference type="GO" id="GO:0005829">
    <property type="term" value="C:cytosol"/>
    <property type="evidence" value="ECO:0007669"/>
    <property type="project" value="TreeGrafter"/>
</dbReference>